<protein>
    <submittedName>
        <fullName evidence="3">A-glycosyltransferase-related protein, glycosyltransferase family 4 protein</fullName>
    </submittedName>
</protein>
<feature type="domain" description="Glycosyl transferase family 1" evidence="1">
    <location>
        <begin position="202"/>
        <end position="331"/>
    </location>
</feature>
<evidence type="ECO:0000259" key="2">
    <source>
        <dbReference type="Pfam" id="PF13439"/>
    </source>
</evidence>
<feature type="domain" description="Glycosyltransferase subfamily 4-like N-terminal" evidence="2">
    <location>
        <begin position="21"/>
        <end position="185"/>
    </location>
</feature>
<sequence>MKIAVVIPSFYPAVVYGGTIFSSLNTCKELVKLGQEVFVSTTNTNMYKRLEVPRNKWTELQGIHVKYYNETIVDKLSLRLITSVWKDIRNADVIHVQAIYNTPVPASLFYARMLGKPVLLSPRGVMGDWIMNQGNSFKKTWLKFLIKPFANRVTWHATADQEAQEIRSRFPNAKIAIIPNGIDTEYFAATPWLSRIDFLKQFTGKEFNGDTKVIVSMGRIHKKKGLDLLIDAFDQVLKTLPDTVLLIAGQDEGELAQLQQRIDKYRLQDKIIFTGALNDADKKTFLIHADLFALTSHNENFGNVYAEALASGLPVVTSIYTPWLDLEQNGCGKAVGLNVDEIKQALLDYLNIDKTLVASAARSYIAAYSWESIGKRFQKVFEDLKNNENE</sequence>
<gene>
    <name evidence="3" type="ordered locus">CHU_0895</name>
</gene>
<evidence type="ECO:0000259" key="1">
    <source>
        <dbReference type="Pfam" id="PF00534"/>
    </source>
</evidence>
<dbReference type="AlphaFoldDB" id="A0A6N4SPB7"/>
<dbReference type="SUPFAM" id="SSF53756">
    <property type="entry name" value="UDP-Glycosyltransferase/glycogen phosphorylase"/>
    <property type="match status" value="1"/>
</dbReference>
<dbReference type="Gene3D" id="3.40.50.2000">
    <property type="entry name" value="Glycogen Phosphorylase B"/>
    <property type="match status" value="2"/>
</dbReference>
<dbReference type="EMBL" id="CP000383">
    <property type="protein sequence ID" value="ABG58176.1"/>
    <property type="molecule type" value="Genomic_DNA"/>
</dbReference>
<name>A0A6N4SPB7_CYTH3</name>
<dbReference type="InterPro" id="IPR050194">
    <property type="entry name" value="Glycosyltransferase_grp1"/>
</dbReference>
<dbReference type="OrthoDB" id="9790710at2"/>
<dbReference type="InterPro" id="IPR028098">
    <property type="entry name" value="Glyco_trans_4-like_N"/>
</dbReference>
<proteinExistence type="predicted"/>
<reference evidence="3 4" key="1">
    <citation type="journal article" date="2007" name="Appl. Environ. Microbiol.">
        <title>Genome sequence of the cellulolytic gliding bacterium Cytophaga hutchinsonii.</title>
        <authorList>
            <person name="Xie G."/>
            <person name="Bruce D.C."/>
            <person name="Challacombe J.F."/>
            <person name="Chertkov O."/>
            <person name="Detter J.C."/>
            <person name="Gilna P."/>
            <person name="Han C.S."/>
            <person name="Lucas S."/>
            <person name="Misra M."/>
            <person name="Myers G.L."/>
            <person name="Richardson P."/>
            <person name="Tapia R."/>
            <person name="Thayer N."/>
            <person name="Thompson L.S."/>
            <person name="Brettin T.S."/>
            <person name="Henrissat B."/>
            <person name="Wilson D.B."/>
            <person name="McBride M.J."/>
        </authorList>
    </citation>
    <scope>NUCLEOTIDE SEQUENCE [LARGE SCALE GENOMIC DNA]</scope>
    <source>
        <strain evidence="4">ATCC 33406 / DSM 1761 / CIP 103989 / NBRC 15051 / NCIMB 9469 / D465</strain>
    </source>
</reference>
<evidence type="ECO:0000313" key="3">
    <source>
        <dbReference type="EMBL" id="ABG58176.1"/>
    </source>
</evidence>
<dbReference type="PANTHER" id="PTHR45947:SF3">
    <property type="entry name" value="SULFOQUINOVOSYL TRANSFERASE SQD2"/>
    <property type="match status" value="1"/>
</dbReference>
<dbReference type="PANTHER" id="PTHR45947">
    <property type="entry name" value="SULFOQUINOVOSYL TRANSFERASE SQD2"/>
    <property type="match status" value="1"/>
</dbReference>
<dbReference type="GO" id="GO:0016758">
    <property type="term" value="F:hexosyltransferase activity"/>
    <property type="evidence" value="ECO:0007669"/>
    <property type="project" value="TreeGrafter"/>
</dbReference>
<organism evidence="3 4">
    <name type="scientific">Cytophaga hutchinsonii (strain ATCC 33406 / DSM 1761 / CIP 103989 / NBRC 15051 / NCIMB 9469 / D465)</name>
    <dbReference type="NCBI Taxonomy" id="269798"/>
    <lineage>
        <taxon>Bacteria</taxon>
        <taxon>Pseudomonadati</taxon>
        <taxon>Bacteroidota</taxon>
        <taxon>Cytophagia</taxon>
        <taxon>Cytophagales</taxon>
        <taxon>Cytophagaceae</taxon>
        <taxon>Cytophaga</taxon>
    </lineage>
</organism>
<dbReference type="InterPro" id="IPR001296">
    <property type="entry name" value="Glyco_trans_1"/>
</dbReference>
<dbReference type="KEGG" id="chu:CHU_0895"/>
<dbReference type="Pfam" id="PF13439">
    <property type="entry name" value="Glyco_transf_4"/>
    <property type="match status" value="1"/>
</dbReference>
<dbReference type="Pfam" id="PF00534">
    <property type="entry name" value="Glycos_transf_1"/>
    <property type="match status" value="1"/>
</dbReference>
<dbReference type="Proteomes" id="UP000001822">
    <property type="component" value="Chromosome"/>
</dbReference>
<keyword evidence="4" id="KW-1185">Reference proteome</keyword>
<evidence type="ECO:0000313" key="4">
    <source>
        <dbReference type="Proteomes" id="UP000001822"/>
    </source>
</evidence>
<accession>A0A6N4SPB7</accession>
<dbReference type="RefSeq" id="WP_011584291.1">
    <property type="nucleotide sequence ID" value="NC_008255.1"/>
</dbReference>